<evidence type="ECO:0000313" key="2">
    <source>
        <dbReference type="EMBL" id="MPM00161.1"/>
    </source>
</evidence>
<keyword evidence="1" id="KW-0812">Transmembrane</keyword>
<sequence>MRLKKIRVIFSLVIIILLGLIGYIVNGILNKETKEVIVAKKFIENLSDEKIINNSNYNKEAIEEEVLNKLNSKSSQIQYSVIVGNYGVDIDKNYNVLGFSNKNLGTKIKLAEISEEKATSLATKYIDEITNDEFIFKEIKTREEEGSPCYNVVFYKCKDGYPYYKQEINTSINKVTGKLEAYSNYPLDNIKHIKDINIDEYKAKNIVQNYFINLNLKSEILDKPMIAFVSVNDNEMTLSYVYNVKTIDDKNKEEKYIIYIRADLGEVINYNLESSTNS</sequence>
<keyword evidence="1" id="KW-1133">Transmembrane helix</keyword>
<reference evidence="2" key="1">
    <citation type="submission" date="2019-08" db="EMBL/GenBank/DDBJ databases">
        <authorList>
            <person name="Kucharzyk K."/>
            <person name="Murdoch R.W."/>
            <person name="Higgins S."/>
            <person name="Loffler F."/>
        </authorList>
    </citation>
    <scope>NUCLEOTIDE SEQUENCE</scope>
</reference>
<proteinExistence type="predicted"/>
<comment type="caution">
    <text evidence="2">The sequence shown here is derived from an EMBL/GenBank/DDBJ whole genome shotgun (WGS) entry which is preliminary data.</text>
</comment>
<name>A0A644W9K5_9ZZZZ</name>
<protein>
    <submittedName>
        <fullName evidence="2">Uncharacterized protein</fullName>
    </submittedName>
</protein>
<evidence type="ECO:0000256" key="1">
    <source>
        <dbReference type="SAM" id="Phobius"/>
    </source>
</evidence>
<dbReference type="EMBL" id="VSSQ01000711">
    <property type="protein sequence ID" value="MPM00161.1"/>
    <property type="molecule type" value="Genomic_DNA"/>
</dbReference>
<keyword evidence="1" id="KW-0472">Membrane</keyword>
<gene>
    <name evidence="2" type="ORF">SDC9_46384</name>
</gene>
<accession>A0A644W9K5</accession>
<feature type="transmembrane region" description="Helical" evidence="1">
    <location>
        <begin position="7"/>
        <end position="25"/>
    </location>
</feature>
<organism evidence="2">
    <name type="scientific">bioreactor metagenome</name>
    <dbReference type="NCBI Taxonomy" id="1076179"/>
    <lineage>
        <taxon>unclassified sequences</taxon>
        <taxon>metagenomes</taxon>
        <taxon>ecological metagenomes</taxon>
    </lineage>
</organism>
<dbReference type="AlphaFoldDB" id="A0A644W9K5"/>